<accession>A0A0E9TBV5</accession>
<name>A0A0E9TBV5_ANGAN</name>
<reference evidence="1" key="1">
    <citation type="submission" date="2014-11" db="EMBL/GenBank/DDBJ databases">
        <authorList>
            <person name="Amaro Gonzalez C."/>
        </authorList>
    </citation>
    <scope>NUCLEOTIDE SEQUENCE</scope>
</reference>
<sequence>MQHYSHILQTGFCLCPGHRFPDSRKGKIKDNISYCTGNCYMISIFTLDVQKCEIV</sequence>
<dbReference type="AlphaFoldDB" id="A0A0E9TBV5"/>
<evidence type="ECO:0000313" key="1">
    <source>
        <dbReference type="EMBL" id="JAH51194.1"/>
    </source>
</evidence>
<dbReference type="EMBL" id="GBXM01057383">
    <property type="protein sequence ID" value="JAH51194.1"/>
    <property type="molecule type" value="Transcribed_RNA"/>
</dbReference>
<proteinExistence type="predicted"/>
<protein>
    <submittedName>
        <fullName evidence="1">Uncharacterized protein</fullName>
    </submittedName>
</protein>
<reference evidence="1" key="2">
    <citation type="journal article" date="2015" name="Fish Shellfish Immunol.">
        <title>Early steps in the European eel (Anguilla anguilla)-Vibrio vulnificus interaction in the gills: Role of the RtxA13 toxin.</title>
        <authorList>
            <person name="Callol A."/>
            <person name="Pajuelo D."/>
            <person name="Ebbesson L."/>
            <person name="Teles M."/>
            <person name="MacKenzie S."/>
            <person name="Amaro C."/>
        </authorList>
    </citation>
    <scope>NUCLEOTIDE SEQUENCE</scope>
</reference>
<organism evidence="1">
    <name type="scientific">Anguilla anguilla</name>
    <name type="common">European freshwater eel</name>
    <name type="synonym">Muraena anguilla</name>
    <dbReference type="NCBI Taxonomy" id="7936"/>
    <lineage>
        <taxon>Eukaryota</taxon>
        <taxon>Metazoa</taxon>
        <taxon>Chordata</taxon>
        <taxon>Craniata</taxon>
        <taxon>Vertebrata</taxon>
        <taxon>Euteleostomi</taxon>
        <taxon>Actinopterygii</taxon>
        <taxon>Neopterygii</taxon>
        <taxon>Teleostei</taxon>
        <taxon>Anguilliformes</taxon>
        <taxon>Anguillidae</taxon>
        <taxon>Anguilla</taxon>
    </lineage>
</organism>